<evidence type="ECO:0000313" key="21">
    <source>
        <dbReference type="Proteomes" id="UP001331761"/>
    </source>
</evidence>
<evidence type="ECO:0000256" key="8">
    <source>
        <dbReference type="ARBA" id="ARBA00022786"/>
    </source>
</evidence>
<dbReference type="GO" id="GO:0005524">
    <property type="term" value="F:ATP binding"/>
    <property type="evidence" value="ECO:0007669"/>
    <property type="project" value="UniProtKB-KW"/>
</dbReference>
<comment type="caution">
    <text evidence="20">The sequence shown here is derived from an EMBL/GenBank/DDBJ whole genome shotgun (WGS) entry which is preliminary data.</text>
</comment>
<evidence type="ECO:0000256" key="10">
    <source>
        <dbReference type="ARBA" id="ARBA00023008"/>
    </source>
</evidence>
<dbReference type="SMART" id="SM00212">
    <property type="entry name" value="UBCc"/>
    <property type="match status" value="1"/>
</dbReference>
<feature type="binding site" evidence="15">
    <location>
        <position position="233"/>
    </location>
    <ligand>
        <name>Cu cation</name>
        <dbReference type="ChEBI" id="CHEBI:23378"/>
    </ligand>
</feature>
<dbReference type="Gene3D" id="1.25.40.20">
    <property type="entry name" value="Ankyrin repeat-containing domain"/>
    <property type="match status" value="1"/>
</dbReference>
<dbReference type="EMBL" id="WIXE01012801">
    <property type="protein sequence ID" value="KAK5975647.1"/>
    <property type="molecule type" value="Genomic_DNA"/>
</dbReference>
<keyword evidence="6" id="KW-0677">Repeat</keyword>
<dbReference type="SMART" id="SM00248">
    <property type="entry name" value="ANK"/>
    <property type="match status" value="3"/>
</dbReference>
<comment type="similarity">
    <text evidence="2">Belongs to the COX17 family.</text>
</comment>
<dbReference type="GO" id="GO:0016531">
    <property type="term" value="F:copper chaperone activity"/>
    <property type="evidence" value="ECO:0007669"/>
    <property type="project" value="InterPro"/>
</dbReference>
<dbReference type="Proteomes" id="UP001331761">
    <property type="component" value="Unassembled WGS sequence"/>
</dbReference>
<keyword evidence="7" id="KW-0547">Nucleotide-binding</keyword>
<keyword evidence="14" id="KW-0143">Chaperone</keyword>
<dbReference type="InterPro" id="IPR016135">
    <property type="entry name" value="UBQ-conjugating_enzyme/RWD"/>
</dbReference>
<dbReference type="Gene3D" id="3.10.110.10">
    <property type="entry name" value="Ubiquitin Conjugating Enzyme"/>
    <property type="match status" value="1"/>
</dbReference>
<dbReference type="PANTHER" id="PTHR24198">
    <property type="entry name" value="ANKYRIN REPEAT AND PROTEIN KINASE DOMAIN-CONTAINING PROTEIN"/>
    <property type="match status" value="1"/>
</dbReference>
<evidence type="ECO:0000256" key="6">
    <source>
        <dbReference type="ARBA" id="ARBA00022737"/>
    </source>
</evidence>
<evidence type="ECO:0000256" key="1">
    <source>
        <dbReference type="ARBA" id="ARBA00004569"/>
    </source>
</evidence>
<feature type="repeat" description="ANK" evidence="16">
    <location>
        <begin position="541"/>
        <end position="573"/>
    </location>
</feature>
<evidence type="ECO:0000259" key="19">
    <source>
        <dbReference type="PROSITE" id="PS50127"/>
    </source>
</evidence>
<reference evidence="20 21" key="1">
    <citation type="submission" date="2019-10" db="EMBL/GenBank/DDBJ databases">
        <title>Assembly and Annotation for the nematode Trichostrongylus colubriformis.</title>
        <authorList>
            <person name="Martin J."/>
        </authorList>
    </citation>
    <scope>NUCLEOTIDE SEQUENCE [LARGE SCALE GENOMIC DNA]</scope>
    <source>
        <strain evidence="20">G859</strain>
        <tissue evidence="20">Whole worm</tissue>
    </source>
</reference>
<evidence type="ECO:0000256" key="17">
    <source>
        <dbReference type="PROSITE-ProRule" id="PRU10133"/>
    </source>
</evidence>
<feature type="region of interest" description="Disordered" evidence="18">
    <location>
        <begin position="308"/>
        <end position="329"/>
    </location>
</feature>
<dbReference type="Pfam" id="PF13637">
    <property type="entry name" value="Ank_4"/>
    <property type="match status" value="1"/>
</dbReference>
<dbReference type="PRINTS" id="PR01415">
    <property type="entry name" value="ANKYRIN"/>
</dbReference>
<feature type="repeat" description="ANK" evidence="16">
    <location>
        <begin position="507"/>
        <end position="529"/>
    </location>
</feature>
<evidence type="ECO:0000256" key="5">
    <source>
        <dbReference type="ARBA" id="ARBA00022723"/>
    </source>
</evidence>
<evidence type="ECO:0000256" key="3">
    <source>
        <dbReference type="ARBA" id="ARBA00012486"/>
    </source>
</evidence>
<dbReference type="Pfam" id="PF12796">
    <property type="entry name" value="Ank_2"/>
    <property type="match status" value="1"/>
</dbReference>
<evidence type="ECO:0000256" key="12">
    <source>
        <dbReference type="ARBA" id="ARBA00023128"/>
    </source>
</evidence>
<organism evidence="20 21">
    <name type="scientific">Trichostrongylus colubriformis</name>
    <name type="common">Black scour worm</name>
    <dbReference type="NCBI Taxonomy" id="6319"/>
    <lineage>
        <taxon>Eukaryota</taxon>
        <taxon>Metazoa</taxon>
        <taxon>Ecdysozoa</taxon>
        <taxon>Nematoda</taxon>
        <taxon>Chromadorea</taxon>
        <taxon>Rhabditida</taxon>
        <taxon>Rhabditina</taxon>
        <taxon>Rhabditomorpha</taxon>
        <taxon>Strongyloidea</taxon>
        <taxon>Trichostrongylidae</taxon>
        <taxon>Trichostrongylus</taxon>
    </lineage>
</organism>
<protein>
    <recommendedName>
        <fullName evidence="3">E2 ubiquitin-conjugating enzyme</fullName>
        <ecNumber evidence="3">2.3.2.23</ecNumber>
    </recommendedName>
</protein>
<dbReference type="SUPFAM" id="SSF48403">
    <property type="entry name" value="Ankyrin repeat"/>
    <property type="match status" value="1"/>
</dbReference>
<dbReference type="FunFam" id="3.10.110.10:FF:000037">
    <property type="entry name" value="ubiquitin-conjugating enzyme E2 27"/>
    <property type="match status" value="1"/>
</dbReference>
<dbReference type="InterPro" id="IPR009069">
    <property type="entry name" value="Cys_alpha_HP_mot_SF"/>
</dbReference>
<feature type="domain" description="UBC core" evidence="19">
    <location>
        <begin position="4"/>
        <end position="154"/>
    </location>
</feature>
<evidence type="ECO:0000313" key="20">
    <source>
        <dbReference type="EMBL" id="KAK5975647.1"/>
    </source>
</evidence>
<name>A0AAN8INB2_TRICO</name>
<keyword evidence="13" id="KW-1015">Disulfide bond</keyword>
<evidence type="ECO:0000256" key="13">
    <source>
        <dbReference type="ARBA" id="ARBA00023157"/>
    </source>
</evidence>
<evidence type="ECO:0000256" key="4">
    <source>
        <dbReference type="ARBA" id="ARBA00022679"/>
    </source>
</evidence>
<dbReference type="AlphaFoldDB" id="A0AAN8INB2"/>
<feature type="active site" description="Glycyl thioester intermediate" evidence="17">
    <location>
        <position position="92"/>
    </location>
</feature>
<dbReference type="SUPFAM" id="SSF54495">
    <property type="entry name" value="UBC-like"/>
    <property type="match status" value="1"/>
</dbReference>
<keyword evidence="9" id="KW-0067">ATP-binding</keyword>
<keyword evidence="12" id="KW-0496">Mitochondrion</keyword>
<keyword evidence="4" id="KW-0808">Transferase</keyword>
<evidence type="ECO:0000256" key="18">
    <source>
        <dbReference type="SAM" id="MobiDB-lite"/>
    </source>
</evidence>
<keyword evidence="8" id="KW-0833">Ubl conjugation pathway</keyword>
<dbReference type="CDD" id="cd23800">
    <property type="entry name" value="UBCc_UBE2K"/>
    <property type="match status" value="1"/>
</dbReference>
<dbReference type="InterPro" id="IPR002110">
    <property type="entry name" value="Ankyrin_rpt"/>
</dbReference>
<feature type="repeat" description="ANK" evidence="16">
    <location>
        <begin position="574"/>
        <end position="595"/>
    </location>
</feature>
<keyword evidence="5 15" id="KW-0479">Metal-binding</keyword>
<dbReference type="Gene3D" id="1.10.287.1130">
    <property type="entry name" value="CytochromE C oxidase copper chaperone"/>
    <property type="match status" value="1"/>
</dbReference>
<evidence type="ECO:0000256" key="16">
    <source>
        <dbReference type="PROSITE-ProRule" id="PRU00023"/>
    </source>
</evidence>
<dbReference type="InterPro" id="IPR007745">
    <property type="entry name" value="Cyt_c_oxidase_Cu-chaperone"/>
</dbReference>
<dbReference type="InterPro" id="IPR000608">
    <property type="entry name" value="UBC"/>
</dbReference>
<evidence type="ECO:0000256" key="11">
    <source>
        <dbReference type="ARBA" id="ARBA00023043"/>
    </source>
</evidence>
<dbReference type="GO" id="GO:0005758">
    <property type="term" value="C:mitochondrial intermembrane space"/>
    <property type="evidence" value="ECO:0007669"/>
    <property type="project" value="UniProtKB-SubCell"/>
</dbReference>
<evidence type="ECO:0000256" key="7">
    <source>
        <dbReference type="ARBA" id="ARBA00022741"/>
    </source>
</evidence>
<dbReference type="EC" id="2.3.2.23" evidence="3"/>
<accession>A0AAN8INB2</accession>
<dbReference type="Pfam" id="PF05051">
    <property type="entry name" value="COX17"/>
    <property type="match status" value="1"/>
</dbReference>
<dbReference type="PANTHER" id="PTHR24198:SF165">
    <property type="entry name" value="ANKYRIN REPEAT-CONTAINING PROTEIN-RELATED"/>
    <property type="match status" value="1"/>
</dbReference>
<keyword evidence="10 15" id="KW-0186">Copper</keyword>
<dbReference type="InterPro" id="IPR023313">
    <property type="entry name" value="UBQ-conjugating_AS"/>
</dbReference>
<proteinExistence type="inferred from homology"/>
<evidence type="ECO:0000256" key="15">
    <source>
        <dbReference type="PIRSR" id="PIRSR607745-1"/>
    </source>
</evidence>
<dbReference type="PROSITE" id="PS50088">
    <property type="entry name" value="ANK_REPEAT"/>
    <property type="match status" value="3"/>
</dbReference>
<dbReference type="PROSITE" id="PS50127">
    <property type="entry name" value="UBC_2"/>
    <property type="match status" value="1"/>
</dbReference>
<dbReference type="InterPro" id="IPR036770">
    <property type="entry name" value="Ankyrin_rpt-contain_sf"/>
</dbReference>
<dbReference type="Pfam" id="PF00179">
    <property type="entry name" value="UQ_con"/>
    <property type="match status" value="1"/>
</dbReference>
<comment type="subcellular location">
    <subcellularLocation>
        <location evidence="1">Mitochondrion intermembrane space</location>
    </subcellularLocation>
</comment>
<dbReference type="PROSITE" id="PS50297">
    <property type="entry name" value="ANK_REP_REGION"/>
    <property type="match status" value="3"/>
</dbReference>
<keyword evidence="11 16" id="KW-0040">ANK repeat</keyword>
<dbReference type="SUPFAM" id="SSF47072">
    <property type="entry name" value="Cysteine alpha-hairpin motif"/>
    <property type="match status" value="1"/>
</dbReference>
<gene>
    <name evidence="20" type="ORF">GCK32_007430</name>
</gene>
<evidence type="ECO:0000256" key="2">
    <source>
        <dbReference type="ARBA" id="ARBA00009241"/>
    </source>
</evidence>
<dbReference type="GO" id="GO:0061631">
    <property type="term" value="F:ubiquitin conjugating enzyme activity"/>
    <property type="evidence" value="ECO:0007669"/>
    <property type="project" value="UniProtKB-EC"/>
</dbReference>
<sequence length="638" mass="71394">MSNIAFTRIQRECKEVVTNKEIAETGIMIEILNDSLSEIKGQIRGPPDTPYQGGSFDLEIKIPDTYPFTPPKIKFLTKIWHPNISSQTGTICLDILKDQWAASLTLRTVLLSIQALMCSPEPKDPQDAVVAKQYMSNPGLFKETAIYWTIKYAKGKAEENPHYRERVEKLRDMGVTEVMLDQILCGSGLTKGYYRSRENNRLEFSKKRMPHEKKDSHIKASGADGEKKLKPCCACPETKKARDHCIVENGEENCGELIEAHKKCMREAGFEVTNVKDERTLHEETREAKELLGSLKNKIDMLKALSAKLSSRREQQNARENSERHSKELIENQQQLRSATIKARKAINEAARSSLLEGGSSEGSVKKFNMDEKNLKDNAIKTTERLSDLLSKMGDRVAQSEQTMDSLIHSSSVLVQTQTEFESHAGHIKVDTPPVNMAEMVREYSELLRQSNDEAAKRMVTRVEGILEATDDSGRSTPHFAAVGGCLPILQLSISQDKSAANRPDEMGWTPLMIASSAGRVEVVRYLLSLPQVDVNHRNVNGQTALHYAASKNHREIAHLLLEVGAEVNASDKYGATPLHRAASQGHDKIVHMLLARPKIHIDVKDSEGNTPLQFAASSHVKKVEKMRRSLWCGKVLI</sequence>
<dbReference type="GO" id="GO:0005507">
    <property type="term" value="F:copper ion binding"/>
    <property type="evidence" value="ECO:0007669"/>
    <property type="project" value="InterPro"/>
</dbReference>
<feature type="binding site" evidence="15">
    <location>
        <position position="232"/>
    </location>
    <ligand>
        <name>Cu cation</name>
        <dbReference type="ChEBI" id="CHEBI:23378"/>
    </ligand>
</feature>
<evidence type="ECO:0000256" key="14">
    <source>
        <dbReference type="ARBA" id="ARBA00023186"/>
    </source>
</evidence>
<feature type="compositionally biased region" description="Basic and acidic residues" evidence="18">
    <location>
        <begin position="311"/>
        <end position="329"/>
    </location>
</feature>
<keyword evidence="21" id="KW-1185">Reference proteome</keyword>
<evidence type="ECO:0000256" key="9">
    <source>
        <dbReference type="ARBA" id="ARBA00022840"/>
    </source>
</evidence>
<dbReference type="PROSITE" id="PS00183">
    <property type="entry name" value="UBC_1"/>
    <property type="match status" value="1"/>
</dbReference>
<dbReference type="PROSITE" id="PS51808">
    <property type="entry name" value="CHCH"/>
    <property type="match status" value="1"/>
</dbReference>